<proteinExistence type="predicted"/>
<name>A0ABX9KAS9_9BACT</name>
<evidence type="ECO:0000313" key="2">
    <source>
        <dbReference type="Proteomes" id="UP000256345"/>
    </source>
</evidence>
<reference evidence="1 2" key="1">
    <citation type="submission" date="2018-08" db="EMBL/GenBank/DDBJ databases">
        <title>Genomic Encyclopedia of Archaeal and Bacterial Type Strains, Phase II (KMG-II): from individual species to whole genera.</title>
        <authorList>
            <person name="Goeker M."/>
        </authorList>
    </citation>
    <scope>NUCLEOTIDE SEQUENCE [LARGE SCALE GENOMIC DNA]</scope>
    <source>
        <strain evidence="1 2">DSM 2261</strain>
    </source>
</reference>
<accession>A0ABX9KAS9</accession>
<organism evidence="1 2">
    <name type="scientific">Archangium gephyra</name>
    <dbReference type="NCBI Taxonomy" id="48"/>
    <lineage>
        <taxon>Bacteria</taxon>
        <taxon>Pseudomonadati</taxon>
        <taxon>Myxococcota</taxon>
        <taxon>Myxococcia</taxon>
        <taxon>Myxococcales</taxon>
        <taxon>Cystobacterineae</taxon>
        <taxon>Archangiaceae</taxon>
        <taxon>Archangium</taxon>
    </lineage>
</organism>
<dbReference type="InterPro" id="IPR012668">
    <property type="entry name" value="CHP02466"/>
</dbReference>
<dbReference type="Pfam" id="PF13759">
    <property type="entry name" value="2OG-FeII_Oxy_5"/>
    <property type="match status" value="1"/>
</dbReference>
<dbReference type="EMBL" id="QUMU01000001">
    <property type="protein sequence ID" value="REG37154.1"/>
    <property type="molecule type" value="Genomic_DNA"/>
</dbReference>
<evidence type="ECO:0000313" key="1">
    <source>
        <dbReference type="EMBL" id="REG37154.1"/>
    </source>
</evidence>
<gene>
    <name evidence="1" type="ORF">ATI61_101132</name>
</gene>
<comment type="caution">
    <text evidence="1">The sequence shown here is derived from an EMBL/GenBank/DDBJ whole genome shotgun (WGS) entry which is preliminary data.</text>
</comment>
<protein>
    <submittedName>
        <fullName evidence="1">Uncharacterized protein (TIGR02466 family)</fullName>
    </submittedName>
</protein>
<dbReference type="Gene3D" id="2.60.120.620">
    <property type="entry name" value="q2cbj1_9rhob like domain"/>
    <property type="match status" value="1"/>
</dbReference>
<dbReference type="NCBIfam" id="TIGR02466">
    <property type="entry name" value="TIGR02466 family protein"/>
    <property type="match status" value="1"/>
</dbReference>
<sequence>MVPPPPPASGLRLHALFPTLVGEADHPDAEALNANLVDYIRWRERQEPDRSPLTTVNHGWQSGLDLLDADVPAIHALKRFINHHVEMFLAEWGRLMHSASAPSSFRYDYRGWAVILRQGGFQHEHIHSRTNLVGVYYAQVPAVPPGVVAGGALSLTDPRGGRLATRAMWDVDRINLQPVAGRLLLFPSFLAHRVEQLLVPGERISINFDVQVDAVSPR</sequence>
<dbReference type="Proteomes" id="UP000256345">
    <property type="component" value="Unassembled WGS sequence"/>
</dbReference>
<keyword evidence="2" id="KW-1185">Reference proteome</keyword>